<dbReference type="RefSeq" id="WP_083379812.1">
    <property type="nucleotide sequence ID" value="NZ_FOFU01000004.1"/>
</dbReference>
<name>A0A1H9G245_9SPIR</name>
<gene>
    <name evidence="2" type="ORF">SAMN04487977_104256</name>
</gene>
<sequence length="432" mass="48370">MKKLFLPLIILFTLFFTACSDKVMGYSVVLWTIPDQQIKSGDTVPVYIKSNISHVYVIGNKNGEKLEVALWQLTEPVRKSKVKAVAAKYAENAATYASVKLDGLPCRAEPVNTAKQVYRLRKGEVIKILYKGNGQAPMAGKTALEGDWYRILTGDGTMGWCFSYNLNLYETDATGQRVGGGEIVEAQEEDAHWDTIVANTWYPDYFRTMIDSHNIDLGLIHPLYKFTIDLEGKKVSLNTNEIHESWDYDGFTKTDDNEYSLNGISMKIIYRRANYIVLRYTDASGKPQDLNFVTLSESVADIVNAEKERRSQAYMQIWSHGPIFSSSSYGKISFNEDGTFRWNGFKLLVPSVIDAGTKSTGSALVKYSLSKDLAASYDGVLTMKFDGMSREVNFLYKLENGALRLEDTTGATLSGSQLKSRGVSPVIVYMKK</sequence>
<dbReference type="Gene3D" id="2.30.30.40">
    <property type="entry name" value="SH3 Domains"/>
    <property type="match status" value="1"/>
</dbReference>
<dbReference type="Proteomes" id="UP000182360">
    <property type="component" value="Unassembled WGS sequence"/>
</dbReference>
<keyword evidence="3" id="KW-1185">Reference proteome</keyword>
<dbReference type="PROSITE" id="PS51781">
    <property type="entry name" value="SH3B"/>
    <property type="match status" value="1"/>
</dbReference>
<proteinExistence type="predicted"/>
<dbReference type="STRING" id="163.SAMN04487775_11342"/>
<evidence type="ECO:0000313" key="3">
    <source>
        <dbReference type="Proteomes" id="UP000182360"/>
    </source>
</evidence>
<dbReference type="OrthoDB" id="350202at2"/>
<dbReference type="InterPro" id="IPR003646">
    <property type="entry name" value="SH3-like_bac-type"/>
</dbReference>
<dbReference type="EMBL" id="FOFU01000004">
    <property type="protein sequence ID" value="SEQ44242.1"/>
    <property type="molecule type" value="Genomic_DNA"/>
</dbReference>
<protein>
    <submittedName>
        <fullName evidence="2">SH3 domain-containing protein</fullName>
    </submittedName>
</protein>
<reference evidence="2 3" key="1">
    <citation type="submission" date="2016-10" db="EMBL/GenBank/DDBJ databases">
        <authorList>
            <person name="de Groot N.N."/>
        </authorList>
    </citation>
    <scope>NUCLEOTIDE SEQUENCE [LARGE SCALE GENOMIC DNA]</scope>
    <source>
        <strain evidence="2 3">B25</strain>
    </source>
</reference>
<evidence type="ECO:0000313" key="2">
    <source>
        <dbReference type="EMBL" id="SEQ44242.1"/>
    </source>
</evidence>
<dbReference type="Pfam" id="PF08239">
    <property type="entry name" value="SH3_3"/>
    <property type="match status" value="1"/>
</dbReference>
<dbReference type="AlphaFoldDB" id="A0A1H9G245"/>
<evidence type="ECO:0000259" key="1">
    <source>
        <dbReference type="PROSITE" id="PS51781"/>
    </source>
</evidence>
<feature type="domain" description="SH3b" evidence="1">
    <location>
        <begin position="94"/>
        <end position="169"/>
    </location>
</feature>
<accession>A0A1H9G245</accession>
<organism evidence="2 3">
    <name type="scientific">Treponema bryantii</name>
    <dbReference type="NCBI Taxonomy" id="163"/>
    <lineage>
        <taxon>Bacteria</taxon>
        <taxon>Pseudomonadati</taxon>
        <taxon>Spirochaetota</taxon>
        <taxon>Spirochaetia</taxon>
        <taxon>Spirochaetales</taxon>
        <taxon>Treponemataceae</taxon>
        <taxon>Treponema</taxon>
    </lineage>
</organism>
<dbReference type="PROSITE" id="PS51257">
    <property type="entry name" value="PROKAR_LIPOPROTEIN"/>
    <property type="match status" value="1"/>
</dbReference>